<proteinExistence type="predicted"/>
<accession>A0A835D3F1</accession>
<evidence type="ECO:0000313" key="3">
    <source>
        <dbReference type="Proteomes" id="UP000655225"/>
    </source>
</evidence>
<sequence>MAAAKGVSRASAPSPNPTTFATTTKPRTLACPNGIMKALAICPALRKFVGVPASATANTYYYIPQLLCALGGRWTNIILSKTIEIAIGIMDNSGGEPIVVTSSSSNPLGLC</sequence>
<comment type="caution">
    <text evidence="2">The sequence shown here is derived from an EMBL/GenBank/DDBJ whole genome shotgun (WGS) entry which is preliminary data.</text>
</comment>
<evidence type="ECO:0000313" key="2">
    <source>
        <dbReference type="EMBL" id="KAF8388621.1"/>
    </source>
</evidence>
<dbReference type="OrthoDB" id="1935438at2759"/>
<gene>
    <name evidence="2" type="ORF">HHK36_027298</name>
</gene>
<reference evidence="2 3" key="1">
    <citation type="submission" date="2020-04" db="EMBL/GenBank/DDBJ databases">
        <title>Plant Genome Project.</title>
        <authorList>
            <person name="Zhang R.-G."/>
        </authorList>
    </citation>
    <scope>NUCLEOTIDE SEQUENCE [LARGE SCALE GENOMIC DNA]</scope>
    <source>
        <strain evidence="2">YNK0</strain>
        <tissue evidence="2">Leaf</tissue>
    </source>
</reference>
<dbReference type="EMBL" id="JABCRI010000020">
    <property type="protein sequence ID" value="KAF8388621.1"/>
    <property type="molecule type" value="Genomic_DNA"/>
</dbReference>
<feature type="compositionally biased region" description="Low complexity" evidence="1">
    <location>
        <begin position="10"/>
        <end position="25"/>
    </location>
</feature>
<dbReference type="Proteomes" id="UP000655225">
    <property type="component" value="Unassembled WGS sequence"/>
</dbReference>
<evidence type="ECO:0000256" key="1">
    <source>
        <dbReference type="SAM" id="MobiDB-lite"/>
    </source>
</evidence>
<dbReference type="AlphaFoldDB" id="A0A835D3F1"/>
<organism evidence="2 3">
    <name type="scientific">Tetracentron sinense</name>
    <name type="common">Spur-leaf</name>
    <dbReference type="NCBI Taxonomy" id="13715"/>
    <lineage>
        <taxon>Eukaryota</taxon>
        <taxon>Viridiplantae</taxon>
        <taxon>Streptophyta</taxon>
        <taxon>Embryophyta</taxon>
        <taxon>Tracheophyta</taxon>
        <taxon>Spermatophyta</taxon>
        <taxon>Magnoliopsida</taxon>
        <taxon>Trochodendrales</taxon>
        <taxon>Trochodendraceae</taxon>
        <taxon>Tetracentron</taxon>
    </lineage>
</organism>
<feature type="region of interest" description="Disordered" evidence="1">
    <location>
        <begin position="1"/>
        <end position="25"/>
    </location>
</feature>
<keyword evidence="3" id="KW-1185">Reference proteome</keyword>
<name>A0A835D3F1_TETSI</name>
<protein>
    <submittedName>
        <fullName evidence="2">Uncharacterized protein</fullName>
    </submittedName>
</protein>